<reference evidence="2 3" key="1">
    <citation type="journal article" date="2018" name="Sci. Rep.">
        <title>Genomic signatures of local adaptation to the degree of environmental predictability in rotifers.</title>
        <authorList>
            <person name="Franch-Gras L."/>
            <person name="Hahn C."/>
            <person name="Garcia-Roger E.M."/>
            <person name="Carmona M.J."/>
            <person name="Serra M."/>
            <person name="Gomez A."/>
        </authorList>
    </citation>
    <scope>NUCLEOTIDE SEQUENCE [LARGE SCALE GENOMIC DNA]</scope>
    <source>
        <strain evidence="2">HYR1</strain>
    </source>
</reference>
<protein>
    <submittedName>
        <fullName evidence="2">Twinkle mitochondrial</fullName>
        <ecNumber evidence="2">3.6.1.15</ecNumber>
    </submittedName>
</protein>
<dbReference type="Gene3D" id="3.40.50.300">
    <property type="entry name" value="P-loop containing nucleotide triphosphate hydrolases"/>
    <property type="match status" value="1"/>
</dbReference>
<name>A0A3M7SEX4_BRAPC</name>
<dbReference type="GO" id="GO:0003697">
    <property type="term" value="F:single-stranded DNA binding"/>
    <property type="evidence" value="ECO:0007669"/>
    <property type="project" value="InterPro"/>
</dbReference>
<dbReference type="GO" id="GO:0005524">
    <property type="term" value="F:ATP binding"/>
    <property type="evidence" value="ECO:0007669"/>
    <property type="project" value="InterPro"/>
</dbReference>
<dbReference type="PANTHER" id="PTHR12873:SF0">
    <property type="entry name" value="TWINKLE MTDNA HELICASE"/>
    <property type="match status" value="1"/>
</dbReference>
<dbReference type="PROSITE" id="PS51199">
    <property type="entry name" value="SF4_HELICASE"/>
    <property type="match status" value="1"/>
</dbReference>
<accession>A0A3M7SEX4</accession>
<evidence type="ECO:0000259" key="1">
    <source>
        <dbReference type="PROSITE" id="PS51199"/>
    </source>
</evidence>
<dbReference type="InterPro" id="IPR027417">
    <property type="entry name" value="P-loop_NTPase"/>
</dbReference>
<dbReference type="CDD" id="cd01122">
    <property type="entry name" value="Twinkle_C"/>
    <property type="match status" value="1"/>
</dbReference>
<proteinExistence type="predicted"/>
<dbReference type="InterPro" id="IPR027032">
    <property type="entry name" value="Twinkle-like"/>
</dbReference>
<dbReference type="GO" id="GO:0017111">
    <property type="term" value="F:ribonucleoside triphosphate phosphatase activity"/>
    <property type="evidence" value="ECO:0007669"/>
    <property type="project" value="UniProtKB-EC"/>
</dbReference>
<organism evidence="2 3">
    <name type="scientific">Brachionus plicatilis</name>
    <name type="common">Marine rotifer</name>
    <name type="synonym">Brachionus muelleri</name>
    <dbReference type="NCBI Taxonomy" id="10195"/>
    <lineage>
        <taxon>Eukaryota</taxon>
        <taxon>Metazoa</taxon>
        <taxon>Spiralia</taxon>
        <taxon>Gnathifera</taxon>
        <taxon>Rotifera</taxon>
        <taxon>Eurotatoria</taxon>
        <taxon>Monogononta</taxon>
        <taxon>Pseudotrocha</taxon>
        <taxon>Ploima</taxon>
        <taxon>Brachionidae</taxon>
        <taxon>Brachionus</taxon>
    </lineage>
</organism>
<feature type="domain" description="SF4 helicase" evidence="1">
    <location>
        <begin position="346"/>
        <end position="601"/>
    </location>
</feature>
<keyword evidence="2" id="KW-0378">Hydrolase</keyword>
<dbReference type="GO" id="GO:0006264">
    <property type="term" value="P:mitochondrial DNA replication"/>
    <property type="evidence" value="ECO:0007669"/>
    <property type="project" value="TreeGrafter"/>
</dbReference>
<dbReference type="PANTHER" id="PTHR12873">
    <property type="entry name" value="T7-LIKE MITOCHONDRIAL DNA HELICASE"/>
    <property type="match status" value="1"/>
</dbReference>
<dbReference type="Proteomes" id="UP000276133">
    <property type="component" value="Unassembled WGS sequence"/>
</dbReference>
<dbReference type="STRING" id="10195.A0A3M7SEX4"/>
<gene>
    <name evidence="2" type="ORF">BpHYR1_000162</name>
</gene>
<dbReference type="InterPro" id="IPR007694">
    <property type="entry name" value="DNA_helicase_DnaB-like_C"/>
</dbReference>
<dbReference type="OrthoDB" id="275278at2759"/>
<dbReference type="SUPFAM" id="SSF52540">
    <property type="entry name" value="P-loop containing nucleoside triphosphate hydrolases"/>
    <property type="match status" value="1"/>
</dbReference>
<dbReference type="EMBL" id="REGN01001498">
    <property type="protein sequence ID" value="RNA34316.1"/>
    <property type="molecule type" value="Genomic_DNA"/>
</dbReference>
<dbReference type="GO" id="GO:0043139">
    <property type="term" value="F:5'-3' DNA helicase activity"/>
    <property type="evidence" value="ECO:0007669"/>
    <property type="project" value="InterPro"/>
</dbReference>
<evidence type="ECO:0000313" key="3">
    <source>
        <dbReference type="Proteomes" id="UP000276133"/>
    </source>
</evidence>
<dbReference type="AlphaFoldDB" id="A0A3M7SEX4"/>
<dbReference type="Pfam" id="PF13481">
    <property type="entry name" value="AAA_25"/>
    <property type="match status" value="1"/>
</dbReference>
<keyword evidence="3" id="KW-1185">Reference proteome</keyword>
<sequence>MSQIFNKAILVQTKLSNNLLAANNLLKVAKNFVNTSDQDHDRALPLVKSDQKTKYLNSKLIDFNPGWNNLNILSLCAKSKGSLYVNSKSGVYTCLNCDQSGDWDQFKNLVEKILDEQKPCTEDEEEQQEVVKQIKFRQAWTQTKKIRDLNDSQFRILLRNSGLSDELTKPIFEAFDIRIHEQDIMAPVLDRQGDLLDIILLNSKDRNETLKPNQIFGLNNLLAKTYTELYITDDVLNMMALKQELKKPVIVVNSIEALSDQVLALLEKFDSVIIWQKDTKFSYNLAKKLNQNRCNLINYARTPYESLIMKENLTKIVYSERFPLKNESIVEYKDFKESVYAEVVHSKQYSGTQWKRFPILNEILKGHRPGELTIFTGPTGSGKTTFLSEYSLDLCAQGVKTLWGSFEIQNHRLAKMMMTQYSRLNLYKNVELFDYVSGQYSKLPLKFMSFHGQETVQNVLKTMSNAVVLHDIKHIVIDNLQFMIGNQFSGSLDRFAQQDYIIGSFRRFATNFNCHVTIVIHPKKEDSDELLKISSIFGSAKAAQEADNVLILQEHKTIKEKKSSWIKFIEVCKNRYDGDLGKMVVKFDKENLCFSTNRSCANEPDHDAIDSFSDINNLDDDINLNNNFNLLKKNC</sequence>
<dbReference type="EC" id="3.6.1.15" evidence="2"/>
<evidence type="ECO:0000313" key="2">
    <source>
        <dbReference type="EMBL" id="RNA34316.1"/>
    </source>
</evidence>
<dbReference type="GO" id="GO:0005739">
    <property type="term" value="C:mitochondrion"/>
    <property type="evidence" value="ECO:0007669"/>
    <property type="project" value="TreeGrafter"/>
</dbReference>
<comment type="caution">
    <text evidence="2">The sequence shown here is derived from an EMBL/GenBank/DDBJ whole genome shotgun (WGS) entry which is preliminary data.</text>
</comment>